<dbReference type="GO" id="GO:0008270">
    <property type="term" value="F:zinc ion binding"/>
    <property type="evidence" value="ECO:0007669"/>
    <property type="project" value="UniProtKB-KW"/>
</dbReference>
<dbReference type="SUPFAM" id="SSF57667">
    <property type="entry name" value="beta-beta-alpha zinc fingers"/>
    <property type="match status" value="1"/>
</dbReference>
<accession>A0A183SWP6</accession>
<reference evidence="6" key="1">
    <citation type="submission" date="2016-06" db="UniProtKB">
        <authorList>
            <consortium name="WormBaseParasite"/>
        </authorList>
    </citation>
    <scope>IDENTIFICATION</scope>
</reference>
<feature type="region of interest" description="Disordered" evidence="2">
    <location>
        <begin position="83"/>
        <end position="116"/>
    </location>
</feature>
<protein>
    <submittedName>
        <fullName evidence="6">C2H2-type domain-containing protein</fullName>
    </submittedName>
</protein>
<evidence type="ECO:0000313" key="4">
    <source>
        <dbReference type="EMBL" id="VDL95029.1"/>
    </source>
</evidence>
<feature type="domain" description="C2H2-type" evidence="3">
    <location>
        <begin position="162"/>
        <end position="190"/>
    </location>
</feature>
<sequence length="240" mass="26131">MSSLQSASPTELRAPSQQSAYAGHNARVYGYSPLLALRDDCALNTKEDMQRSMDLFPAGCANFGLTINTAKMVVMRQLPPSAEYNAPESMSTNTEVEMARQDPGHGSPRENRNPQHPRHVEASANAFAFTTTTISSDGDSLLNCPQCDRTFPSLTHSRDRHLHCPHCPRAFTHRVGLFGHMRIYDSGHHRSADNTDTPCTPFAPAILTATATPTTMNNIPQHLPISPAHTAPATSFHASA</sequence>
<evidence type="ECO:0000259" key="3">
    <source>
        <dbReference type="PROSITE" id="PS50157"/>
    </source>
</evidence>
<reference evidence="4 5" key="2">
    <citation type="submission" date="2018-11" db="EMBL/GenBank/DDBJ databases">
        <authorList>
            <consortium name="Pathogen Informatics"/>
        </authorList>
    </citation>
    <scope>NUCLEOTIDE SEQUENCE [LARGE SCALE GENOMIC DNA]</scope>
    <source>
        <strain evidence="4 5">NST_G2</strain>
    </source>
</reference>
<name>A0A183SWP6_SCHSO</name>
<organism evidence="6">
    <name type="scientific">Schistocephalus solidus</name>
    <name type="common">Tapeworm</name>
    <dbReference type="NCBI Taxonomy" id="70667"/>
    <lineage>
        <taxon>Eukaryota</taxon>
        <taxon>Metazoa</taxon>
        <taxon>Spiralia</taxon>
        <taxon>Lophotrochozoa</taxon>
        <taxon>Platyhelminthes</taxon>
        <taxon>Cestoda</taxon>
        <taxon>Eucestoda</taxon>
        <taxon>Diphyllobothriidea</taxon>
        <taxon>Diphyllobothriidae</taxon>
        <taxon>Schistocephalus</taxon>
    </lineage>
</organism>
<gene>
    <name evidence="4" type="ORF">SSLN_LOCUS8644</name>
</gene>
<keyword evidence="1" id="KW-0479">Metal-binding</keyword>
<dbReference type="Proteomes" id="UP000275846">
    <property type="component" value="Unassembled WGS sequence"/>
</dbReference>
<dbReference type="InterPro" id="IPR013087">
    <property type="entry name" value="Znf_C2H2_type"/>
</dbReference>
<dbReference type="WBParaSite" id="SSLN_0000898101-mRNA-1">
    <property type="protein sequence ID" value="SSLN_0000898101-mRNA-1"/>
    <property type="gene ID" value="SSLN_0000898101"/>
</dbReference>
<feature type="compositionally biased region" description="Basic and acidic residues" evidence="2">
    <location>
        <begin position="97"/>
        <end position="116"/>
    </location>
</feature>
<evidence type="ECO:0000256" key="2">
    <source>
        <dbReference type="SAM" id="MobiDB-lite"/>
    </source>
</evidence>
<evidence type="ECO:0000313" key="6">
    <source>
        <dbReference type="WBParaSite" id="SSLN_0000898101-mRNA-1"/>
    </source>
</evidence>
<keyword evidence="5" id="KW-1185">Reference proteome</keyword>
<dbReference type="InterPro" id="IPR036236">
    <property type="entry name" value="Znf_C2H2_sf"/>
</dbReference>
<evidence type="ECO:0000256" key="1">
    <source>
        <dbReference type="PROSITE-ProRule" id="PRU00042"/>
    </source>
</evidence>
<dbReference type="AlphaFoldDB" id="A0A183SWP6"/>
<keyword evidence="1" id="KW-0862">Zinc</keyword>
<keyword evidence="1" id="KW-0863">Zinc-finger</keyword>
<dbReference type="PROSITE" id="PS50157">
    <property type="entry name" value="ZINC_FINGER_C2H2_2"/>
    <property type="match status" value="1"/>
</dbReference>
<dbReference type="EMBL" id="UYSU01034766">
    <property type="protein sequence ID" value="VDL95029.1"/>
    <property type="molecule type" value="Genomic_DNA"/>
</dbReference>
<evidence type="ECO:0000313" key="5">
    <source>
        <dbReference type="Proteomes" id="UP000275846"/>
    </source>
</evidence>
<proteinExistence type="predicted"/>
<dbReference type="Pfam" id="PF00096">
    <property type="entry name" value="zf-C2H2"/>
    <property type="match status" value="1"/>
</dbReference>